<dbReference type="STRING" id="1802424.A2480_02920"/>
<evidence type="ECO:0000313" key="5">
    <source>
        <dbReference type="EMBL" id="OGM01096.1"/>
    </source>
</evidence>
<dbReference type="GO" id="GO:0032259">
    <property type="term" value="P:methylation"/>
    <property type="evidence" value="ECO:0007669"/>
    <property type="project" value="UniProtKB-KW"/>
</dbReference>
<gene>
    <name evidence="5" type="ORF">A2480_02920</name>
</gene>
<keyword evidence="1" id="KW-0489">Methyltransferase</keyword>
<dbReference type="GO" id="GO:0008757">
    <property type="term" value="F:S-adenosylmethionine-dependent methyltransferase activity"/>
    <property type="evidence" value="ECO:0007669"/>
    <property type="project" value="InterPro"/>
</dbReference>
<evidence type="ECO:0000259" key="4">
    <source>
        <dbReference type="Pfam" id="PF08241"/>
    </source>
</evidence>
<keyword evidence="2" id="KW-0808">Transferase</keyword>
<dbReference type="InterPro" id="IPR013216">
    <property type="entry name" value="Methyltransf_11"/>
</dbReference>
<evidence type="ECO:0000256" key="3">
    <source>
        <dbReference type="ARBA" id="ARBA00022691"/>
    </source>
</evidence>
<protein>
    <recommendedName>
        <fullName evidence="4">Methyltransferase type 11 domain-containing protein</fullName>
    </recommendedName>
</protein>
<organism evidence="5 6">
    <name type="scientific">Candidatus Uhrbacteria bacterium RIFOXYC2_FULL_47_19</name>
    <dbReference type="NCBI Taxonomy" id="1802424"/>
    <lineage>
        <taxon>Bacteria</taxon>
        <taxon>Candidatus Uhriibacteriota</taxon>
    </lineage>
</organism>
<dbReference type="SUPFAM" id="SSF53335">
    <property type="entry name" value="S-adenosyl-L-methionine-dependent methyltransferases"/>
    <property type="match status" value="1"/>
</dbReference>
<dbReference type="AlphaFoldDB" id="A0A1F7WE52"/>
<reference evidence="5 6" key="1">
    <citation type="journal article" date="2016" name="Nat. Commun.">
        <title>Thousands of microbial genomes shed light on interconnected biogeochemical processes in an aquifer system.</title>
        <authorList>
            <person name="Anantharaman K."/>
            <person name="Brown C.T."/>
            <person name="Hug L.A."/>
            <person name="Sharon I."/>
            <person name="Castelle C.J."/>
            <person name="Probst A.J."/>
            <person name="Thomas B.C."/>
            <person name="Singh A."/>
            <person name="Wilkins M.J."/>
            <person name="Karaoz U."/>
            <person name="Brodie E.L."/>
            <person name="Williams K.H."/>
            <person name="Hubbard S.S."/>
            <person name="Banfield J.F."/>
        </authorList>
    </citation>
    <scope>NUCLEOTIDE SEQUENCE [LARGE SCALE GENOMIC DNA]</scope>
</reference>
<dbReference type="Gene3D" id="3.40.50.150">
    <property type="entry name" value="Vaccinia Virus protein VP39"/>
    <property type="match status" value="1"/>
</dbReference>
<dbReference type="PANTHER" id="PTHR43464">
    <property type="entry name" value="METHYLTRANSFERASE"/>
    <property type="match status" value="1"/>
</dbReference>
<feature type="domain" description="Methyltransferase type 11" evidence="4">
    <location>
        <begin position="65"/>
        <end position="161"/>
    </location>
</feature>
<evidence type="ECO:0000256" key="1">
    <source>
        <dbReference type="ARBA" id="ARBA00022603"/>
    </source>
</evidence>
<dbReference type="EMBL" id="MGFG01000017">
    <property type="protein sequence ID" value="OGM01096.1"/>
    <property type="molecule type" value="Genomic_DNA"/>
</dbReference>
<accession>A0A1F7WE52</accession>
<sequence length="290" mass="33161">MQPSMPSELTKKQRVERETFDLLVREKTAGRTLAVSRLQPSFADYNGDLFFGALRHVDVQGRRILEIGCGSGEISVWFALNGAASVCGVDISGESIRIAEQRAVENSVSNRVKFITCPGESVPLPDGSFDLIFINVALHHLELEAALHECNRLLSSGGQFLAVEPLVRSHLLQWIRETRFFQRLYPIRRESLTERILDMEDIKQIKKRFGNLILEPHRVFSPFIYKVKPVFRLLARLFFLSVRDSEERSRRCIRLLQRVDDLLLRLLPPLAIASRYSILVAFKEVINSKS</sequence>
<dbReference type="Proteomes" id="UP000176988">
    <property type="component" value="Unassembled WGS sequence"/>
</dbReference>
<dbReference type="PANTHER" id="PTHR43464:SF19">
    <property type="entry name" value="UBIQUINONE BIOSYNTHESIS O-METHYLTRANSFERASE, MITOCHONDRIAL"/>
    <property type="match status" value="1"/>
</dbReference>
<keyword evidence="3" id="KW-0949">S-adenosyl-L-methionine</keyword>
<proteinExistence type="predicted"/>
<evidence type="ECO:0000256" key="2">
    <source>
        <dbReference type="ARBA" id="ARBA00022679"/>
    </source>
</evidence>
<evidence type="ECO:0000313" key="6">
    <source>
        <dbReference type="Proteomes" id="UP000176988"/>
    </source>
</evidence>
<dbReference type="CDD" id="cd02440">
    <property type="entry name" value="AdoMet_MTases"/>
    <property type="match status" value="1"/>
</dbReference>
<comment type="caution">
    <text evidence="5">The sequence shown here is derived from an EMBL/GenBank/DDBJ whole genome shotgun (WGS) entry which is preliminary data.</text>
</comment>
<dbReference type="InterPro" id="IPR029063">
    <property type="entry name" value="SAM-dependent_MTases_sf"/>
</dbReference>
<dbReference type="Pfam" id="PF08241">
    <property type="entry name" value="Methyltransf_11"/>
    <property type="match status" value="1"/>
</dbReference>
<name>A0A1F7WE52_9BACT</name>